<dbReference type="PANTHER" id="PTHR39650:SF1">
    <property type="entry name" value="CDP-ARCHAEOL SYNTHASE"/>
    <property type="match status" value="1"/>
</dbReference>
<keyword evidence="7 11" id="KW-0443">Lipid metabolism</keyword>
<keyword evidence="12" id="KW-0548">Nucleotidyltransferase</keyword>
<feature type="transmembrane region" description="Helical" evidence="11">
    <location>
        <begin position="127"/>
        <end position="145"/>
    </location>
</feature>
<dbReference type="GO" id="GO:0043338">
    <property type="term" value="F:CDP-2,3-bis-(O-geranylgeranyl)-sn-glycerol synthase activity"/>
    <property type="evidence" value="ECO:0007669"/>
    <property type="project" value="UniProtKB-EC"/>
</dbReference>
<dbReference type="InterPro" id="IPR032690">
    <property type="entry name" value="CarS"/>
</dbReference>
<accession>A0A8J7S397</accession>
<feature type="transmembrane region" description="Helical" evidence="11">
    <location>
        <begin position="46"/>
        <end position="69"/>
    </location>
</feature>
<evidence type="ECO:0000256" key="11">
    <source>
        <dbReference type="HAMAP-Rule" id="MF_01117"/>
    </source>
</evidence>
<dbReference type="Pfam" id="PF01864">
    <property type="entry name" value="CarS-like"/>
    <property type="match status" value="1"/>
</dbReference>
<gene>
    <name evidence="11" type="primary">carS</name>
    <name evidence="12" type="ORF">J3E07_000113</name>
</gene>
<dbReference type="AlphaFoldDB" id="A0A8J7S397"/>
<dbReference type="RefSeq" id="WP_209590097.1">
    <property type="nucleotide sequence ID" value="NZ_JAGGMU010000001.1"/>
</dbReference>
<comment type="function">
    <text evidence="11">Catalyzes the formation of CDP-2,3-bis-(O-geranylgeranyl)-sn-glycerol (CDP-archaeol) from 2,3-bis-(O-geranylgeranyl)-sn-glycerol 1-phosphate (DGGGP) and CTP. This reaction is the third ether-bond-formation step in the biosynthesis of archaeal membrane lipids.</text>
</comment>
<sequence length="180" mass="19924">MDYYVFLLLSSVWYIIPAYIANAMACVFGGGTPLDGGKNFVDGRRLIGNGVTIKGTISGITCGVIGSILQYFVGNYFNIDWMMFLNVGLMQYIILGLLLSSGALFGDMFGSFVKRRFNISQGGSAPLWDQLTFIVFALIFGYFYIPASLNMAILLILLSPIVHLISNIIAYKLGIKKVWW</sequence>
<evidence type="ECO:0000256" key="2">
    <source>
        <dbReference type="ARBA" id="ARBA00022516"/>
    </source>
</evidence>
<dbReference type="OrthoDB" id="45383at2157"/>
<keyword evidence="6 11" id="KW-1133">Transmembrane helix</keyword>
<feature type="transmembrane region" description="Helical" evidence="11">
    <location>
        <begin position="81"/>
        <end position="106"/>
    </location>
</feature>
<proteinExistence type="inferred from homology"/>
<evidence type="ECO:0000256" key="1">
    <source>
        <dbReference type="ARBA" id="ARBA00022475"/>
    </source>
</evidence>
<evidence type="ECO:0000256" key="4">
    <source>
        <dbReference type="ARBA" id="ARBA00022692"/>
    </source>
</evidence>
<comment type="caution">
    <text evidence="12">The sequence shown here is derived from an EMBL/GenBank/DDBJ whole genome shotgun (WGS) entry which is preliminary data.</text>
</comment>
<evidence type="ECO:0000256" key="8">
    <source>
        <dbReference type="ARBA" id="ARBA00023136"/>
    </source>
</evidence>
<keyword evidence="2 11" id="KW-0444">Lipid biosynthesis</keyword>
<evidence type="ECO:0000256" key="9">
    <source>
        <dbReference type="ARBA" id="ARBA00023209"/>
    </source>
</evidence>
<evidence type="ECO:0000313" key="12">
    <source>
        <dbReference type="EMBL" id="MBP2200715.1"/>
    </source>
</evidence>
<protein>
    <recommendedName>
        <fullName evidence="11">CDP-archaeol synthase</fullName>
        <ecNumber evidence="11">2.7.7.67</ecNumber>
    </recommendedName>
    <alternativeName>
        <fullName evidence="11">CDP-2,3-bis-(O-geranylgeranyl)-sn-glycerol synthase</fullName>
    </alternativeName>
</protein>
<evidence type="ECO:0000256" key="5">
    <source>
        <dbReference type="ARBA" id="ARBA00022842"/>
    </source>
</evidence>
<dbReference type="Proteomes" id="UP000740329">
    <property type="component" value="Unassembled WGS sequence"/>
</dbReference>
<evidence type="ECO:0000256" key="10">
    <source>
        <dbReference type="ARBA" id="ARBA00023264"/>
    </source>
</evidence>
<reference evidence="12" key="1">
    <citation type="submission" date="2021-03" db="EMBL/GenBank/DDBJ databases">
        <title>Genomic Encyclopedia of Type Strains, Phase IV (KMG-V): Genome sequencing to study the core and pangenomes of soil and plant-associated prokaryotes.</title>
        <authorList>
            <person name="Whitman W."/>
        </authorList>
    </citation>
    <scope>NUCLEOTIDE SEQUENCE</scope>
    <source>
        <strain evidence="12">C4</strain>
    </source>
</reference>
<keyword evidence="9 11" id="KW-0594">Phospholipid biosynthesis</keyword>
<keyword evidence="1 11" id="KW-1003">Cell membrane</keyword>
<dbReference type="GO" id="GO:0046474">
    <property type="term" value="P:glycerophospholipid biosynthetic process"/>
    <property type="evidence" value="ECO:0007669"/>
    <property type="project" value="UniProtKB-UniRule"/>
</dbReference>
<comment type="catalytic activity">
    <reaction evidence="11">
        <text>2,3-bis-O-(geranylgeranyl)-sn-glycerol 1-phosphate + CTP + H(+) = CDP-2,3-bis-O-(geranylgeranyl)-sn-glycerol + diphosphate</text>
        <dbReference type="Rhea" id="RHEA:25690"/>
        <dbReference type="ChEBI" id="CHEBI:15378"/>
        <dbReference type="ChEBI" id="CHEBI:33019"/>
        <dbReference type="ChEBI" id="CHEBI:37563"/>
        <dbReference type="ChEBI" id="CHEBI:58837"/>
        <dbReference type="ChEBI" id="CHEBI:58838"/>
        <dbReference type="EC" id="2.7.7.67"/>
    </reaction>
</comment>
<keyword evidence="3 11" id="KW-0808">Transferase</keyword>
<name>A0A8J7S397_METVO</name>
<evidence type="ECO:0000256" key="6">
    <source>
        <dbReference type="ARBA" id="ARBA00022989"/>
    </source>
</evidence>
<dbReference type="NCBIfam" id="NF003114">
    <property type="entry name" value="PRK04032.1"/>
    <property type="match status" value="1"/>
</dbReference>
<dbReference type="EMBL" id="JAGGMV010000001">
    <property type="protein sequence ID" value="MBP2200715.1"/>
    <property type="molecule type" value="Genomic_DNA"/>
</dbReference>
<evidence type="ECO:0000256" key="3">
    <source>
        <dbReference type="ARBA" id="ARBA00022679"/>
    </source>
</evidence>
<comment type="similarity">
    <text evidence="11">Belongs to the CDP-archaeol synthase family.</text>
</comment>
<comment type="subcellular location">
    <subcellularLocation>
        <location evidence="11">Cell membrane</location>
        <topology evidence="11">Multi-pass membrane protein</topology>
    </subcellularLocation>
</comment>
<evidence type="ECO:0000256" key="7">
    <source>
        <dbReference type="ARBA" id="ARBA00023098"/>
    </source>
</evidence>
<keyword evidence="4 11" id="KW-0812">Transmembrane</keyword>
<keyword evidence="10 11" id="KW-1208">Phospholipid metabolism</keyword>
<dbReference type="EC" id="2.7.7.67" evidence="11"/>
<dbReference type="GO" id="GO:0005886">
    <property type="term" value="C:plasma membrane"/>
    <property type="evidence" value="ECO:0007669"/>
    <property type="project" value="UniProtKB-SubCell"/>
</dbReference>
<dbReference type="HAMAP" id="MF_01117">
    <property type="entry name" value="CDP_archaeol_synth"/>
    <property type="match status" value="1"/>
</dbReference>
<keyword evidence="8 11" id="KW-0472">Membrane</keyword>
<comment type="cofactor">
    <cofactor evidence="11">
        <name>Mg(2+)</name>
        <dbReference type="ChEBI" id="CHEBI:18420"/>
    </cofactor>
</comment>
<evidence type="ECO:0000313" key="13">
    <source>
        <dbReference type="Proteomes" id="UP000740329"/>
    </source>
</evidence>
<dbReference type="UniPathway" id="UPA00940"/>
<organism evidence="12 13">
    <name type="scientific">Methanococcus voltae</name>
    <dbReference type="NCBI Taxonomy" id="2188"/>
    <lineage>
        <taxon>Archaea</taxon>
        <taxon>Methanobacteriati</taxon>
        <taxon>Methanobacteriota</taxon>
        <taxon>Methanomada group</taxon>
        <taxon>Methanococci</taxon>
        <taxon>Methanococcales</taxon>
        <taxon>Methanococcaceae</taxon>
        <taxon>Methanococcus</taxon>
    </lineage>
</organism>
<dbReference type="InterPro" id="IPR002726">
    <property type="entry name" value="CarS_archaea"/>
</dbReference>
<keyword evidence="5 11" id="KW-0460">Magnesium</keyword>
<feature type="transmembrane region" description="Helical" evidence="11">
    <location>
        <begin position="12"/>
        <end position="34"/>
    </location>
</feature>
<comment type="pathway">
    <text evidence="11">Membrane lipid metabolism; glycerophospholipid metabolism.</text>
</comment>
<dbReference type="PANTHER" id="PTHR39650">
    <property type="entry name" value="CDP-ARCHAEOL SYNTHASE"/>
    <property type="match status" value="1"/>
</dbReference>
<feature type="transmembrane region" description="Helical" evidence="11">
    <location>
        <begin position="151"/>
        <end position="171"/>
    </location>
</feature>